<dbReference type="PANTHER" id="PTHR45914">
    <property type="entry name" value="TRANSCRIPTION FACTOR HEC3-RELATED"/>
    <property type="match status" value="1"/>
</dbReference>
<proteinExistence type="predicted"/>
<sequence>MVRIMANKKEKKRSSSSSSAAGVLLKGIVAGNSSSTTTKGAAAALSGRLSTDPQSVMSRKRRHRIRERLNILQSMVPGANKMDTVSMLEEAIQYVKFLKNQILLHQATMSFVYDSLPISSSSSCVSSNYSSNFLHYYPSSYDHNNIIHSVSSVPQILSLPPCSLNEIVP</sequence>
<dbReference type="GO" id="GO:0046983">
    <property type="term" value="F:protein dimerization activity"/>
    <property type="evidence" value="ECO:0007669"/>
    <property type="project" value="InterPro"/>
</dbReference>
<evidence type="ECO:0000313" key="6">
    <source>
        <dbReference type="EMBL" id="KAK9127370.1"/>
    </source>
</evidence>
<dbReference type="Gene3D" id="4.10.280.10">
    <property type="entry name" value="Helix-loop-helix DNA-binding domain"/>
    <property type="match status" value="1"/>
</dbReference>
<evidence type="ECO:0000256" key="3">
    <source>
        <dbReference type="ARBA" id="ARBA00023163"/>
    </source>
</evidence>
<feature type="domain" description="BHLH" evidence="5">
    <location>
        <begin position="49"/>
        <end position="98"/>
    </location>
</feature>
<dbReference type="Pfam" id="PF23173">
    <property type="entry name" value="bHLH_SAC51"/>
    <property type="match status" value="1"/>
</dbReference>
<keyword evidence="7" id="KW-1185">Reference proteome</keyword>
<dbReference type="InterPro" id="IPR011598">
    <property type="entry name" value="bHLH_dom"/>
</dbReference>
<dbReference type="SUPFAM" id="SSF47459">
    <property type="entry name" value="HLH, helix-loop-helix DNA-binding domain"/>
    <property type="match status" value="1"/>
</dbReference>
<dbReference type="PANTHER" id="PTHR45914:SF2">
    <property type="entry name" value="TRANSCRIPTION FACTOR BHLH140-LIKE PROTEIN"/>
    <property type="match status" value="1"/>
</dbReference>
<evidence type="ECO:0000256" key="1">
    <source>
        <dbReference type="ARBA" id="ARBA00004123"/>
    </source>
</evidence>
<organism evidence="6 7">
    <name type="scientific">Stephania yunnanensis</name>
    <dbReference type="NCBI Taxonomy" id="152371"/>
    <lineage>
        <taxon>Eukaryota</taxon>
        <taxon>Viridiplantae</taxon>
        <taxon>Streptophyta</taxon>
        <taxon>Embryophyta</taxon>
        <taxon>Tracheophyta</taxon>
        <taxon>Spermatophyta</taxon>
        <taxon>Magnoliopsida</taxon>
        <taxon>Ranunculales</taxon>
        <taxon>Menispermaceae</taxon>
        <taxon>Menispermoideae</taxon>
        <taxon>Cissampelideae</taxon>
        <taxon>Stephania</taxon>
    </lineage>
</organism>
<evidence type="ECO:0000256" key="4">
    <source>
        <dbReference type="ARBA" id="ARBA00023242"/>
    </source>
</evidence>
<dbReference type="GO" id="GO:0003700">
    <property type="term" value="F:DNA-binding transcription factor activity"/>
    <property type="evidence" value="ECO:0007669"/>
    <property type="project" value="InterPro"/>
</dbReference>
<evidence type="ECO:0000259" key="5">
    <source>
        <dbReference type="PROSITE" id="PS50888"/>
    </source>
</evidence>
<protein>
    <recommendedName>
        <fullName evidence="5">BHLH domain-containing protein</fullName>
    </recommendedName>
</protein>
<keyword evidence="2" id="KW-0805">Transcription regulation</keyword>
<dbReference type="PROSITE" id="PS50888">
    <property type="entry name" value="BHLH"/>
    <property type="match status" value="1"/>
</dbReference>
<dbReference type="SMART" id="SM00353">
    <property type="entry name" value="HLH"/>
    <property type="match status" value="1"/>
</dbReference>
<comment type="caution">
    <text evidence="6">The sequence shown here is derived from an EMBL/GenBank/DDBJ whole genome shotgun (WGS) entry which is preliminary data.</text>
</comment>
<evidence type="ECO:0000256" key="2">
    <source>
        <dbReference type="ARBA" id="ARBA00023015"/>
    </source>
</evidence>
<dbReference type="EMBL" id="JBBNAF010000007">
    <property type="protein sequence ID" value="KAK9127370.1"/>
    <property type="molecule type" value="Genomic_DNA"/>
</dbReference>
<dbReference type="AlphaFoldDB" id="A0AAP0J5F1"/>
<keyword evidence="3" id="KW-0804">Transcription</keyword>
<reference evidence="6 7" key="1">
    <citation type="submission" date="2024-01" db="EMBL/GenBank/DDBJ databases">
        <title>Genome assemblies of Stephania.</title>
        <authorList>
            <person name="Yang L."/>
        </authorList>
    </citation>
    <scope>NUCLEOTIDE SEQUENCE [LARGE SCALE GENOMIC DNA]</scope>
    <source>
        <strain evidence="6">YNDBR</strain>
        <tissue evidence="6">Leaf</tissue>
    </source>
</reference>
<name>A0AAP0J5F1_9MAGN</name>
<keyword evidence="4" id="KW-0539">Nucleus</keyword>
<dbReference type="InterPro" id="IPR036638">
    <property type="entry name" value="HLH_DNA-bd_sf"/>
</dbReference>
<comment type="subcellular location">
    <subcellularLocation>
        <location evidence="1">Nucleus</location>
    </subcellularLocation>
</comment>
<gene>
    <name evidence="6" type="ORF">Syun_016167</name>
</gene>
<dbReference type="GO" id="GO:0005634">
    <property type="term" value="C:nucleus"/>
    <property type="evidence" value="ECO:0007669"/>
    <property type="project" value="UniProtKB-SubCell"/>
</dbReference>
<accession>A0AAP0J5F1</accession>
<evidence type="ECO:0000313" key="7">
    <source>
        <dbReference type="Proteomes" id="UP001420932"/>
    </source>
</evidence>
<dbReference type="Proteomes" id="UP001420932">
    <property type="component" value="Unassembled WGS sequence"/>
</dbReference>
<dbReference type="InterPro" id="IPR045843">
    <property type="entry name" value="IND-like"/>
</dbReference>